<dbReference type="EMBL" id="JAMPJT010000006">
    <property type="protein sequence ID" value="MCV9879277.1"/>
    <property type="molecule type" value="Genomic_DNA"/>
</dbReference>
<dbReference type="Pfam" id="PF07484">
    <property type="entry name" value="Collar"/>
    <property type="match status" value="1"/>
</dbReference>
<organism evidence="4 5">
    <name type="scientific">Brenneria izbisi</name>
    <dbReference type="NCBI Taxonomy" id="2939450"/>
    <lineage>
        <taxon>Bacteria</taxon>
        <taxon>Pseudomonadati</taxon>
        <taxon>Pseudomonadota</taxon>
        <taxon>Gammaproteobacteria</taxon>
        <taxon>Enterobacterales</taxon>
        <taxon>Pectobacteriaceae</taxon>
        <taxon>Brenneria</taxon>
    </lineage>
</organism>
<feature type="domain" description="Bacterial shufflon protein N-terminal" evidence="2">
    <location>
        <begin position="35"/>
        <end position="230"/>
    </location>
</feature>
<dbReference type="SUPFAM" id="SSF88874">
    <property type="entry name" value="Receptor-binding domain of short tail fibre protein gp12"/>
    <property type="match status" value="1"/>
</dbReference>
<evidence type="ECO:0000259" key="3">
    <source>
        <dbReference type="Pfam" id="PF07484"/>
    </source>
</evidence>
<comment type="caution">
    <text evidence="4">The sequence shown here is derived from an EMBL/GenBank/DDBJ whole genome shotgun (WGS) entry which is preliminary data.</text>
</comment>
<dbReference type="InterPro" id="IPR037053">
    <property type="entry name" value="Phage_tail_collar_dom_sf"/>
</dbReference>
<evidence type="ECO:0000313" key="5">
    <source>
        <dbReference type="Proteomes" id="UP001165569"/>
    </source>
</evidence>
<gene>
    <name evidence="4" type="primary">pilV</name>
    <name evidence="4" type="ORF">NC803_10490</name>
</gene>
<sequence>MKRLMPHRGWALMEMGVALLILMSAAIWGTSLYQNYTQELQYQVMAQQGTRFKVALKGYIGRYYDTLLGQAGTNTPVIVTATMLKNTGFLSSGFSETNSSGQRWQGAIVKNAQNTSLLQALTYTQSGASLPFKALRFISMNMNGGGYVWETGKVTGAMGAWTEPLTTFGVTTTQGQIAAILTTDELNDAKEESDRLYRFAVTGKPDLNRMHTAIDMGGNNINNADQINAENDITTDNGWLVTKNNKGWINETHGGGFYMDDNDWVKAIDDKGVKAGKLSATGRLSTGEYLELQKVEIAGTTCLTDGTVSRDASGSILSCQSGVWKSTSPVLPGTIMMWGALVPPEGWLELNGQLFNPSGNPVLTSLYPSSRVPDFRGYFPRGWDNDAGVDPDGSRSILSYQDDEIISHKHAITMSHEHQGATDGEGFPQTDASGPMITHAATEPDGTAPRRDGTGNPMFSFGGKETRPKNIAVMFIIKAG</sequence>
<dbReference type="AlphaFoldDB" id="A0AA42C1I7"/>
<dbReference type="Proteomes" id="UP001165569">
    <property type="component" value="Unassembled WGS sequence"/>
</dbReference>
<feature type="domain" description="Phage tail collar" evidence="3">
    <location>
        <begin position="333"/>
        <end position="380"/>
    </location>
</feature>
<accession>A0AA42C1I7</accession>
<dbReference type="RefSeq" id="WP_264101802.1">
    <property type="nucleotide sequence ID" value="NZ_JAMPJT010000006.1"/>
</dbReference>
<reference evidence="4" key="1">
    <citation type="submission" date="2022-04" db="EMBL/GenBank/DDBJ databases">
        <title>Brenneria sp. isolated from walnut trees in Serbia.</title>
        <authorList>
            <person name="Gasic K."/>
            <person name="Zlatkovic N."/>
            <person name="Kuzmanovic N."/>
        </authorList>
    </citation>
    <scope>NUCLEOTIDE SEQUENCE</scope>
    <source>
        <strain evidence="4">KBI 447</strain>
    </source>
</reference>
<dbReference type="Gene3D" id="3.90.1340.10">
    <property type="entry name" value="Phage tail collar domain"/>
    <property type="match status" value="1"/>
</dbReference>
<name>A0AA42C1I7_9GAMM</name>
<proteinExistence type="predicted"/>
<dbReference type="InterPro" id="IPR011083">
    <property type="entry name" value="Phage_tail_collar_dom"/>
</dbReference>
<dbReference type="Pfam" id="PF04917">
    <property type="entry name" value="Shufflon_N"/>
    <property type="match status" value="1"/>
</dbReference>
<evidence type="ECO:0000313" key="4">
    <source>
        <dbReference type="EMBL" id="MCV9879277.1"/>
    </source>
</evidence>
<evidence type="ECO:0000256" key="1">
    <source>
        <dbReference type="SAM" id="MobiDB-lite"/>
    </source>
</evidence>
<evidence type="ECO:0000259" key="2">
    <source>
        <dbReference type="Pfam" id="PF04917"/>
    </source>
</evidence>
<feature type="region of interest" description="Disordered" evidence="1">
    <location>
        <begin position="416"/>
        <end position="454"/>
    </location>
</feature>
<dbReference type="InterPro" id="IPR007001">
    <property type="entry name" value="Shufflon_N"/>
</dbReference>
<protein>
    <submittedName>
        <fullName evidence="4">Shufflon system plasmid conjugative transfer pilus tip adhesin PilV</fullName>
    </submittedName>
</protein>